<name>A0A498JFH8_MALDO</name>
<proteinExistence type="predicted"/>
<feature type="domain" description="CCHC-type" evidence="3">
    <location>
        <begin position="133"/>
        <end position="146"/>
    </location>
</feature>
<reference evidence="4 5" key="1">
    <citation type="submission" date="2018-10" db="EMBL/GenBank/DDBJ databases">
        <title>A high-quality apple genome assembly.</title>
        <authorList>
            <person name="Hu J."/>
        </authorList>
    </citation>
    <scope>NUCLEOTIDE SEQUENCE [LARGE SCALE GENOMIC DNA]</scope>
    <source>
        <strain evidence="5">cv. HFTH1</strain>
        <tissue evidence="4">Young leaf</tissue>
    </source>
</reference>
<feature type="transmembrane region" description="Helical" evidence="2">
    <location>
        <begin position="34"/>
        <end position="56"/>
    </location>
</feature>
<dbReference type="SMART" id="SM00343">
    <property type="entry name" value="ZnF_C2HC"/>
    <property type="match status" value="2"/>
</dbReference>
<keyword evidence="1" id="KW-0862">Zinc</keyword>
<dbReference type="Proteomes" id="UP000290289">
    <property type="component" value="Chromosome 7"/>
</dbReference>
<dbReference type="PANTHER" id="PTHR47103">
    <property type="entry name" value="DNA-BINDING PROTEIN"/>
    <property type="match status" value="1"/>
</dbReference>
<sequence length="171" mass="18367">MLYVLSATLLLNATQQLCVETARSLGILQTNVPVVQSAICVVIKAIWLVIALTLVFHPAMQGSATTATSWVILQSIAQMRKPCNNCRKPSPLARDCPNEPVCHTSNISGHEAHHCAKSSLTPDIRGPFLDIMCRTCGMLGHICRECVSIVICNNCGGTVEGVTKPMSALKP</sequence>
<dbReference type="PROSITE" id="PS50158">
    <property type="entry name" value="ZF_CCHC"/>
    <property type="match status" value="1"/>
</dbReference>
<keyword evidence="1" id="KW-0863">Zinc-finger</keyword>
<evidence type="ECO:0000256" key="2">
    <source>
        <dbReference type="SAM" id="Phobius"/>
    </source>
</evidence>
<dbReference type="EMBL" id="RDQH01000333">
    <property type="protein sequence ID" value="RXH94428.1"/>
    <property type="molecule type" value="Genomic_DNA"/>
</dbReference>
<dbReference type="AlphaFoldDB" id="A0A498JFH8"/>
<keyword evidence="2" id="KW-0812">Transmembrane</keyword>
<dbReference type="GO" id="GO:0008270">
    <property type="term" value="F:zinc ion binding"/>
    <property type="evidence" value="ECO:0007669"/>
    <property type="project" value="UniProtKB-KW"/>
</dbReference>
<dbReference type="Gene3D" id="4.10.60.10">
    <property type="entry name" value="Zinc finger, CCHC-type"/>
    <property type="match status" value="1"/>
</dbReference>
<evidence type="ECO:0000313" key="4">
    <source>
        <dbReference type="EMBL" id="RXH94428.1"/>
    </source>
</evidence>
<protein>
    <recommendedName>
        <fullName evidence="3">CCHC-type domain-containing protein</fullName>
    </recommendedName>
</protein>
<keyword evidence="5" id="KW-1185">Reference proteome</keyword>
<comment type="caution">
    <text evidence="4">The sequence shown here is derived from an EMBL/GenBank/DDBJ whole genome shotgun (WGS) entry which is preliminary data.</text>
</comment>
<dbReference type="InterPro" id="IPR001878">
    <property type="entry name" value="Znf_CCHC"/>
</dbReference>
<evidence type="ECO:0000256" key="1">
    <source>
        <dbReference type="PROSITE-ProRule" id="PRU00047"/>
    </source>
</evidence>
<dbReference type="GO" id="GO:0003676">
    <property type="term" value="F:nucleic acid binding"/>
    <property type="evidence" value="ECO:0007669"/>
    <property type="project" value="InterPro"/>
</dbReference>
<keyword evidence="2" id="KW-0472">Membrane</keyword>
<gene>
    <name evidence="4" type="ORF">DVH24_024112</name>
</gene>
<dbReference type="STRING" id="3750.A0A498JFH8"/>
<evidence type="ECO:0000259" key="3">
    <source>
        <dbReference type="PROSITE" id="PS50158"/>
    </source>
</evidence>
<evidence type="ECO:0000313" key="5">
    <source>
        <dbReference type="Proteomes" id="UP000290289"/>
    </source>
</evidence>
<dbReference type="PANTHER" id="PTHR47103:SF5">
    <property type="entry name" value="DNA-BINDING PROTEIN HEXBP-LIKE"/>
    <property type="match status" value="1"/>
</dbReference>
<keyword evidence="1" id="KW-0479">Metal-binding</keyword>
<keyword evidence="2" id="KW-1133">Transmembrane helix</keyword>
<accession>A0A498JFH8</accession>
<organism evidence="4 5">
    <name type="scientific">Malus domestica</name>
    <name type="common">Apple</name>
    <name type="synonym">Pyrus malus</name>
    <dbReference type="NCBI Taxonomy" id="3750"/>
    <lineage>
        <taxon>Eukaryota</taxon>
        <taxon>Viridiplantae</taxon>
        <taxon>Streptophyta</taxon>
        <taxon>Embryophyta</taxon>
        <taxon>Tracheophyta</taxon>
        <taxon>Spermatophyta</taxon>
        <taxon>Magnoliopsida</taxon>
        <taxon>eudicotyledons</taxon>
        <taxon>Gunneridae</taxon>
        <taxon>Pentapetalae</taxon>
        <taxon>rosids</taxon>
        <taxon>fabids</taxon>
        <taxon>Rosales</taxon>
        <taxon>Rosaceae</taxon>
        <taxon>Amygdaloideae</taxon>
        <taxon>Maleae</taxon>
        <taxon>Malus</taxon>
    </lineage>
</organism>